<dbReference type="InterPro" id="IPR032710">
    <property type="entry name" value="NTF2-like_dom_sf"/>
</dbReference>
<name>A0A8J7L766_9NOST</name>
<dbReference type="SUPFAM" id="SSF54427">
    <property type="entry name" value="NTF2-like"/>
    <property type="match status" value="1"/>
</dbReference>
<gene>
    <name evidence="2" type="ORF">I8748_12855</name>
</gene>
<dbReference type="EMBL" id="JAECZC010000019">
    <property type="protein sequence ID" value="MBH8563059.1"/>
    <property type="molecule type" value="Genomic_DNA"/>
</dbReference>
<accession>A0A8J7L766</accession>
<proteinExistence type="predicted"/>
<evidence type="ECO:0000313" key="2">
    <source>
        <dbReference type="EMBL" id="MBH8563059.1"/>
    </source>
</evidence>
<reference evidence="2 3" key="1">
    <citation type="journal article" date="2021" name="Int. J. Syst. Evol. Microbiol.">
        <title>Amazonocrinis nigriterrae gen. nov., sp. nov., Atlanticothrix silvestris gen. nov., sp. nov. and Dendronalium phyllosphericum gen. nov., sp. nov., nostocacean cyanobacteria from Brazilian environments.</title>
        <authorList>
            <person name="Alvarenga D.O."/>
            <person name="Andreote A.P.D."/>
            <person name="Branco L.H.Z."/>
            <person name="Delbaje E."/>
            <person name="Cruz R.B."/>
            <person name="Varani A.M."/>
            <person name="Fiore M.F."/>
        </authorList>
    </citation>
    <scope>NUCLEOTIDE SEQUENCE [LARGE SCALE GENOMIC DNA]</scope>
    <source>
        <strain evidence="2 3">CENA67</strain>
    </source>
</reference>
<dbReference type="Gene3D" id="3.10.450.50">
    <property type="match status" value="1"/>
</dbReference>
<dbReference type="AlphaFoldDB" id="A0A8J7L766"/>
<feature type="domain" description="SnoaL-like" evidence="1">
    <location>
        <begin position="33"/>
        <end position="120"/>
    </location>
</feature>
<dbReference type="RefSeq" id="WP_198124955.1">
    <property type="nucleotide sequence ID" value="NZ_JAECZC010000019.1"/>
</dbReference>
<evidence type="ECO:0000259" key="1">
    <source>
        <dbReference type="Pfam" id="PF12680"/>
    </source>
</evidence>
<dbReference type="InterPro" id="IPR037401">
    <property type="entry name" value="SnoaL-like"/>
</dbReference>
<organism evidence="2 3">
    <name type="scientific">Amazonocrinis nigriterrae CENA67</name>
    <dbReference type="NCBI Taxonomy" id="2794033"/>
    <lineage>
        <taxon>Bacteria</taxon>
        <taxon>Bacillati</taxon>
        <taxon>Cyanobacteriota</taxon>
        <taxon>Cyanophyceae</taxon>
        <taxon>Nostocales</taxon>
        <taxon>Nostocaceae</taxon>
        <taxon>Amazonocrinis</taxon>
        <taxon>Amazonocrinis nigriterrae</taxon>
    </lineage>
</organism>
<keyword evidence="3" id="KW-1185">Reference proteome</keyword>
<evidence type="ECO:0000313" key="3">
    <source>
        <dbReference type="Proteomes" id="UP000632766"/>
    </source>
</evidence>
<sequence length="132" mass="15094">MSNLAGTSTKTQIIKNLFEVLESGPNTPIQSSERYVTFLTESAQFRFGNFDTLVGHNAIKDSLVNFCQQVKSIYHDIKREWEFGDVVFLDMEVTYYRLDGTAVTLPVMDFFQFKGNLIQELGIYMDISPLFA</sequence>
<protein>
    <submittedName>
        <fullName evidence="2">Nuclear transport factor 2 family protein</fullName>
    </submittedName>
</protein>
<dbReference type="Proteomes" id="UP000632766">
    <property type="component" value="Unassembled WGS sequence"/>
</dbReference>
<dbReference type="Pfam" id="PF12680">
    <property type="entry name" value="SnoaL_2"/>
    <property type="match status" value="1"/>
</dbReference>
<comment type="caution">
    <text evidence="2">The sequence shown here is derived from an EMBL/GenBank/DDBJ whole genome shotgun (WGS) entry which is preliminary data.</text>
</comment>